<keyword evidence="1" id="KW-0812">Transmembrane</keyword>
<protein>
    <submittedName>
        <fullName evidence="2">Uncharacterized protein</fullName>
    </submittedName>
</protein>
<keyword evidence="1" id="KW-1133">Transmembrane helix</keyword>
<reference evidence="2 3" key="1">
    <citation type="submission" date="2018-04" db="EMBL/GenBank/DDBJ databases">
        <title>Genomic Encyclopedia of Type Strains, Phase IV (KMG-IV): sequencing the most valuable type-strain genomes for metagenomic binning, comparative biology and taxonomic classification.</title>
        <authorList>
            <person name="Goeker M."/>
        </authorList>
    </citation>
    <scope>NUCLEOTIDE SEQUENCE [LARGE SCALE GENOMIC DNA]</scope>
    <source>
        <strain evidence="2 3">DSM 20705</strain>
    </source>
</reference>
<keyword evidence="1" id="KW-0472">Membrane</keyword>
<sequence>MKNEMNLEKIPYVKIILFAVLFSFIFTELFVLIGKEKVIDAKITHVDIENEDSDEIYDKIWKMWDFFGSASMHRSEVLEEEKKNYEFYAPTDERLFSEVFMDPEKFYENRKNGTLNNKILFEISMLMEKCTRLRDEKKINVLSFEYKGEEIRFPIGLGITR</sequence>
<dbReference type="EMBL" id="QEKV01000001">
    <property type="protein sequence ID" value="PVY95684.1"/>
    <property type="molecule type" value="Genomic_DNA"/>
</dbReference>
<proteinExistence type="predicted"/>
<name>A0A2U1E6W0_9FIRM</name>
<evidence type="ECO:0000256" key="1">
    <source>
        <dbReference type="SAM" id="Phobius"/>
    </source>
</evidence>
<gene>
    <name evidence="2" type="ORF">C7381_101210</name>
</gene>
<dbReference type="Proteomes" id="UP000245793">
    <property type="component" value="Unassembled WGS sequence"/>
</dbReference>
<comment type="caution">
    <text evidence="2">The sequence shown here is derived from an EMBL/GenBank/DDBJ whole genome shotgun (WGS) entry which is preliminary data.</text>
</comment>
<feature type="transmembrane region" description="Helical" evidence="1">
    <location>
        <begin position="12"/>
        <end position="33"/>
    </location>
</feature>
<accession>A0A2U1E6W0</accession>
<organism evidence="2 3">
    <name type="scientific">Ezakiella coagulans</name>
    <dbReference type="NCBI Taxonomy" id="46507"/>
    <lineage>
        <taxon>Bacteria</taxon>
        <taxon>Bacillati</taxon>
        <taxon>Bacillota</taxon>
        <taxon>Tissierellia</taxon>
        <taxon>Ezakiella</taxon>
    </lineage>
</organism>
<keyword evidence="3" id="KW-1185">Reference proteome</keyword>
<evidence type="ECO:0000313" key="2">
    <source>
        <dbReference type="EMBL" id="PVY95684.1"/>
    </source>
</evidence>
<dbReference type="RefSeq" id="WP_116479583.1">
    <property type="nucleotide sequence ID" value="NZ_QEKV01000001.1"/>
</dbReference>
<evidence type="ECO:0000313" key="3">
    <source>
        <dbReference type="Proteomes" id="UP000245793"/>
    </source>
</evidence>
<dbReference type="AlphaFoldDB" id="A0A2U1E6W0"/>